<evidence type="ECO:0000256" key="1">
    <source>
        <dbReference type="SAM" id="MobiDB-lite"/>
    </source>
</evidence>
<dbReference type="EMBL" id="EF084659">
    <property type="protein sequence ID" value="ABK23971.1"/>
    <property type="molecule type" value="mRNA"/>
</dbReference>
<reference evidence="2" key="1">
    <citation type="journal article" date="2008" name="BMC Genomics">
        <title>A conifer genomics resource of 200,000 spruce (Picea spp.) ESTs and 6,464 high-quality, sequence-finished full-length cDNAs for Sitka spruce (Picea sitchensis).</title>
        <authorList>
            <person name="Ralph S.G."/>
            <person name="Chun H.J."/>
            <person name="Kolosova N."/>
            <person name="Cooper D."/>
            <person name="Oddy C."/>
            <person name="Ritland C.E."/>
            <person name="Kirkpatrick R."/>
            <person name="Moore R."/>
            <person name="Barber S."/>
            <person name="Holt R.A."/>
            <person name="Jones S.J."/>
            <person name="Marra M.A."/>
            <person name="Douglas C.J."/>
            <person name="Ritland K."/>
            <person name="Bohlmann J."/>
        </authorList>
    </citation>
    <scope>NUCLEOTIDE SEQUENCE</scope>
    <source>
        <tissue evidence="2">Green portion of the leader tissue</tissue>
    </source>
</reference>
<evidence type="ECO:0000313" key="2">
    <source>
        <dbReference type="EMBL" id="ABK23971.1"/>
    </source>
</evidence>
<organism evidence="2">
    <name type="scientific">Picea sitchensis</name>
    <name type="common">Sitka spruce</name>
    <name type="synonym">Pinus sitchensis</name>
    <dbReference type="NCBI Taxonomy" id="3332"/>
    <lineage>
        <taxon>Eukaryota</taxon>
        <taxon>Viridiplantae</taxon>
        <taxon>Streptophyta</taxon>
        <taxon>Embryophyta</taxon>
        <taxon>Tracheophyta</taxon>
        <taxon>Spermatophyta</taxon>
        <taxon>Pinopsida</taxon>
        <taxon>Pinidae</taxon>
        <taxon>Conifers I</taxon>
        <taxon>Pinales</taxon>
        <taxon>Pinaceae</taxon>
        <taxon>Picea</taxon>
    </lineage>
</organism>
<protein>
    <submittedName>
        <fullName evidence="2">Uncharacterized protein</fullName>
    </submittedName>
</protein>
<accession>A9NTL0</accession>
<feature type="compositionally biased region" description="Basic and acidic residues" evidence="1">
    <location>
        <begin position="1"/>
        <end position="19"/>
    </location>
</feature>
<proteinExistence type="evidence at transcript level"/>
<name>A9NTL0_PICSI</name>
<sequence>MTRRTRNDNNTRKTTDFSAKRQTKSLADSNLAKGDDSYTANAVYGISSNSRHHKERDSNARPGKYSQNSRDSNARRAQNPRDFNASPGKYSQNSRDYAENRQISSKLGRDPPMIHTLHSNDANPSQKRRDHAFAGFNLGKRSEQRLRWKHS</sequence>
<feature type="compositionally biased region" description="Polar residues" evidence="1">
    <location>
        <begin position="89"/>
        <end position="105"/>
    </location>
</feature>
<dbReference type="AlphaFoldDB" id="A9NTL0"/>
<feature type="region of interest" description="Disordered" evidence="1">
    <location>
        <begin position="1"/>
        <end position="128"/>
    </location>
</feature>